<sequence length="128" mass="14507">MNLICARIAELGKTGIDILCSVIDATSLVPIQLGKSAIASLFFFRILKLIYMIVGVPASAQAKYERLPKQRSETSIQIQHSPKHINTFKDPEDTMMVEGNEIRKVKDTFQKVKHYSPSREYHLLTHAH</sequence>
<reference evidence="1 2" key="1">
    <citation type="journal article" date="2021" name="Elife">
        <title>Chloroplast acquisition without the gene transfer in kleptoplastic sea slugs, Plakobranchus ocellatus.</title>
        <authorList>
            <person name="Maeda T."/>
            <person name="Takahashi S."/>
            <person name="Yoshida T."/>
            <person name="Shimamura S."/>
            <person name="Takaki Y."/>
            <person name="Nagai Y."/>
            <person name="Toyoda A."/>
            <person name="Suzuki Y."/>
            <person name="Arimoto A."/>
            <person name="Ishii H."/>
            <person name="Satoh N."/>
            <person name="Nishiyama T."/>
            <person name="Hasebe M."/>
            <person name="Maruyama T."/>
            <person name="Minagawa J."/>
            <person name="Obokata J."/>
            <person name="Shigenobu S."/>
        </authorList>
    </citation>
    <scope>NUCLEOTIDE SEQUENCE [LARGE SCALE GENOMIC DNA]</scope>
</reference>
<accession>A0AAV4CTV5</accession>
<proteinExistence type="predicted"/>
<comment type="caution">
    <text evidence="1">The sequence shown here is derived from an EMBL/GenBank/DDBJ whole genome shotgun (WGS) entry which is preliminary data.</text>
</comment>
<dbReference type="EMBL" id="BLXT01006999">
    <property type="protein sequence ID" value="GFO35337.1"/>
    <property type="molecule type" value="Genomic_DNA"/>
</dbReference>
<evidence type="ECO:0000313" key="1">
    <source>
        <dbReference type="EMBL" id="GFO35337.1"/>
    </source>
</evidence>
<dbReference type="AlphaFoldDB" id="A0AAV4CTV5"/>
<name>A0AAV4CTV5_9GAST</name>
<gene>
    <name evidence="1" type="ORF">PoB_006184200</name>
</gene>
<keyword evidence="2" id="KW-1185">Reference proteome</keyword>
<evidence type="ECO:0000313" key="2">
    <source>
        <dbReference type="Proteomes" id="UP000735302"/>
    </source>
</evidence>
<dbReference type="Proteomes" id="UP000735302">
    <property type="component" value="Unassembled WGS sequence"/>
</dbReference>
<protein>
    <submittedName>
        <fullName evidence="1">Uncharacterized protein</fullName>
    </submittedName>
</protein>
<organism evidence="1 2">
    <name type="scientific">Plakobranchus ocellatus</name>
    <dbReference type="NCBI Taxonomy" id="259542"/>
    <lineage>
        <taxon>Eukaryota</taxon>
        <taxon>Metazoa</taxon>
        <taxon>Spiralia</taxon>
        <taxon>Lophotrochozoa</taxon>
        <taxon>Mollusca</taxon>
        <taxon>Gastropoda</taxon>
        <taxon>Heterobranchia</taxon>
        <taxon>Euthyneura</taxon>
        <taxon>Panpulmonata</taxon>
        <taxon>Sacoglossa</taxon>
        <taxon>Placobranchoidea</taxon>
        <taxon>Plakobranchidae</taxon>
        <taxon>Plakobranchus</taxon>
    </lineage>
</organism>